<dbReference type="GO" id="GO:0008360">
    <property type="term" value="P:regulation of cell shape"/>
    <property type="evidence" value="ECO:0007669"/>
    <property type="project" value="UniProtKB-KW"/>
</dbReference>
<evidence type="ECO:0000256" key="13">
    <source>
        <dbReference type="ARBA" id="ARBA00023316"/>
    </source>
</evidence>
<evidence type="ECO:0000256" key="17">
    <source>
        <dbReference type="HAMAP-Rule" id="MF_01006"/>
    </source>
</evidence>
<dbReference type="PANTHER" id="PTHR30622:SF4">
    <property type="entry name" value="UNDECAPRENYL-DIPHOSPHATASE"/>
    <property type="match status" value="1"/>
</dbReference>
<evidence type="ECO:0000256" key="3">
    <source>
        <dbReference type="ARBA" id="ARBA00012374"/>
    </source>
</evidence>
<evidence type="ECO:0000256" key="4">
    <source>
        <dbReference type="ARBA" id="ARBA00021581"/>
    </source>
</evidence>
<keyword evidence="10 17" id="KW-1133">Transmembrane helix</keyword>
<sequence>MSLFDAIVQGIIQGLTEFLPVSSSGHLSLYQHFTGNSGEGALLFSAILHLGTLVAVFIAFRKDILELIKELGNICSDIFNGSFTLKDMNPQRRMIFMIIVSCLCLAPFAIFKDWFESIGEDSSIFAEGLCFLYTAAILFMSDRCTKGNKKAGDITVKDSVTVGLFQGVALLPGVSRSGSTISAGLFSGFSRETSVKYSFILGIPVILLSCLLEVFKYIKKVMDTNVEVEKVGFANCAVGFVVAAIVGVLAIKLVSWLVKSDKFKVFSYYTFILGTVVLVVAFIEFCMGHPISF</sequence>
<dbReference type="eggNOG" id="COG1968">
    <property type="taxonomic scope" value="Bacteria"/>
</dbReference>
<dbReference type="GO" id="GO:0050380">
    <property type="term" value="F:undecaprenyl-diphosphatase activity"/>
    <property type="evidence" value="ECO:0007669"/>
    <property type="project" value="UniProtKB-UniRule"/>
</dbReference>
<organism evidence="18 19">
    <name type="scientific">Ruminococcus albus</name>
    <dbReference type="NCBI Taxonomy" id="1264"/>
    <lineage>
        <taxon>Bacteria</taxon>
        <taxon>Bacillati</taxon>
        <taxon>Bacillota</taxon>
        <taxon>Clostridia</taxon>
        <taxon>Eubacteriales</taxon>
        <taxon>Oscillospiraceae</taxon>
        <taxon>Ruminococcus</taxon>
    </lineage>
</organism>
<feature type="transmembrane region" description="Helical" evidence="17">
    <location>
        <begin position="197"/>
        <end position="218"/>
    </location>
</feature>
<dbReference type="GO" id="GO:0071555">
    <property type="term" value="P:cell wall organization"/>
    <property type="evidence" value="ECO:0007669"/>
    <property type="project" value="UniProtKB-KW"/>
</dbReference>
<gene>
    <name evidence="17" type="primary">uppP</name>
    <name evidence="18" type="ORF">SAMN02910406_02505</name>
</gene>
<dbReference type="GO" id="GO:0009252">
    <property type="term" value="P:peptidoglycan biosynthetic process"/>
    <property type="evidence" value="ECO:0007669"/>
    <property type="project" value="UniProtKB-KW"/>
</dbReference>
<keyword evidence="12 17" id="KW-0046">Antibiotic resistance</keyword>
<keyword evidence="8 17" id="KW-0133">Cell shape</keyword>
<evidence type="ECO:0000256" key="12">
    <source>
        <dbReference type="ARBA" id="ARBA00023251"/>
    </source>
</evidence>
<evidence type="ECO:0000313" key="19">
    <source>
        <dbReference type="Proteomes" id="UP000182192"/>
    </source>
</evidence>
<evidence type="ECO:0000256" key="16">
    <source>
        <dbReference type="ARBA" id="ARBA00047594"/>
    </source>
</evidence>
<keyword evidence="7 17" id="KW-0378">Hydrolase</keyword>
<evidence type="ECO:0000256" key="2">
    <source>
        <dbReference type="ARBA" id="ARBA00010621"/>
    </source>
</evidence>
<dbReference type="GO" id="GO:0005886">
    <property type="term" value="C:plasma membrane"/>
    <property type="evidence" value="ECO:0007669"/>
    <property type="project" value="UniProtKB-SubCell"/>
</dbReference>
<evidence type="ECO:0000256" key="15">
    <source>
        <dbReference type="ARBA" id="ARBA00032932"/>
    </source>
</evidence>
<proteinExistence type="inferred from homology"/>
<dbReference type="Proteomes" id="UP000182192">
    <property type="component" value="Unassembled WGS sequence"/>
</dbReference>
<protein>
    <recommendedName>
        <fullName evidence="4 17">Undecaprenyl-diphosphatase</fullName>
        <ecNumber evidence="3 17">3.6.1.27</ecNumber>
    </recommendedName>
    <alternativeName>
        <fullName evidence="15 17">Bacitracin resistance protein</fullName>
    </alternativeName>
    <alternativeName>
        <fullName evidence="14 17">Undecaprenyl pyrophosphate phosphatase</fullName>
    </alternativeName>
</protein>
<dbReference type="PANTHER" id="PTHR30622">
    <property type="entry name" value="UNDECAPRENYL-DIPHOSPHATASE"/>
    <property type="match status" value="1"/>
</dbReference>
<comment type="function">
    <text evidence="17">Catalyzes the dephosphorylation of undecaprenyl diphosphate (UPP). Confers resistance to bacitracin.</text>
</comment>
<name>A0A1I1MJS3_RUMAL</name>
<dbReference type="GO" id="GO:0046677">
    <property type="term" value="P:response to antibiotic"/>
    <property type="evidence" value="ECO:0007669"/>
    <property type="project" value="UniProtKB-UniRule"/>
</dbReference>
<evidence type="ECO:0000256" key="10">
    <source>
        <dbReference type="ARBA" id="ARBA00022989"/>
    </source>
</evidence>
<comment type="miscellaneous">
    <text evidence="17">Bacitracin is thought to be involved in the inhibition of peptidoglycan synthesis by sequestering undecaprenyl diphosphate, thereby reducing the pool of lipid carrier available.</text>
</comment>
<feature type="transmembrane region" description="Helical" evidence="17">
    <location>
        <begin position="123"/>
        <end position="140"/>
    </location>
</feature>
<dbReference type="InterPro" id="IPR003824">
    <property type="entry name" value="UppP"/>
</dbReference>
<keyword evidence="13 17" id="KW-0961">Cell wall biogenesis/degradation</keyword>
<evidence type="ECO:0000256" key="7">
    <source>
        <dbReference type="ARBA" id="ARBA00022801"/>
    </source>
</evidence>
<feature type="transmembrane region" description="Helical" evidence="17">
    <location>
        <begin position="265"/>
        <end position="283"/>
    </location>
</feature>
<keyword evidence="6 17" id="KW-0812">Transmembrane</keyword>
<keyword evidence="11 17" id="KW-0472">Membrane</keyword>
<comment type="similarity">
    <text evidence="2 17">Belongs to the UppP family.</text>
</comment>
<evidence type="ECO:0000313" key="18">
    <source>
        <dbReference type="EMBL" id="SFC85631.1"/>
    </source>
</evidence>
<dbReference type="EMBL" id="FOKQ01000023">
    <property type="protein sequence ID" value="SFC85631.1"/>
    <property type="molecule type" value="Genomic_DNA"/>
</dbReference>
<evidence type="ECO:0000256" key="5">
    <source>
        <dbReference type="ARBA" id="ARBA00022475"/>
    </source>
</evidence>
<comment type="subcellular location">
    <subcellularLocation>
        <location evidence="1 17">Cell membrane</location>
        <topology evidence="1 17">Multi-pass membrane protein</topology>
    </subcellularLocation>
</comment>
<evidence type="ECO:0000256" key="1">
    <source>
        <dbReference type="ARBA" id="ARBA00004651"/>
    </source>
</evidence>
<feature type="transmembrane region" description="Helical" evidence="17">
    <location>
        <begin position="94"/>
        <end position="111"/>
    </location>
</feature>
<evidence type="ECO:0000256" key="6">
    <source>
        <dbReference type="ARBA" id="ARBA00022692"/>
    </source>
</evidence>
<dbReference type="Pfam" id="PF02673">
    <property type="entry name" value="BacA"/>
    <property type="match status" value="1"/>
</dbReference>
<feature type="transmembrane region" description="Helical" evidence="17">
    <location>
        <begin position="41"/>
        <end position="60"/>
    </location>
</feature>
<evidence type="ECO:0000256" key="9">
    <source>
        <dbReference type="ARBA" id="ARBA00022984"/>
    </source>
</evidence>
<dbReference type="OrthoDB" id="9808289at2"/>
<evidence type="ECO:0000256" key="14">
    <source>
        <dbReference type="ARBA" id="ARBA00032707"/>
    </source>
</evidence>
<accession>A0A1I1MJS3</accession>
<dbReference type="EC" id="3.6.1.27" evidence="3 17"/>
<keyword evidence="9 17" id="KW-0573">Peptidoglycan synthesis</keyword>
<evidence type="ECO:0000256" key="11">
    <source>
        <dbReference type="ARBA" id="ARBA00023136"/>
    </source>
</evidence>
<dbReference type="AlphaFoldDB" id="A0A1I1MJS3"/>
<keyword evidence="5 17" id="KW-1003">Cell membrane</keyword>
<dbReference type="RefSeq" id="WP_074962205.1">
    <property type="nucleotide sequence ID" value="NZ_FOKQ01000023.1"/>
</dbReference>
<feature type="transmembrane region" description="Helical" evidence="17">
    <location>
        <begin position="238"/>
        <end position="258"/>
    </location>
</feature>
<dbReference type="HAMAP" id="MF_01006">
    <property type="entry name" value="Undec_diphosphatase"/>
    <property type="match status" value="1"/>
</dbReference>
<evidence type="ECO:0000256" key="8">
    <source>
        <dbReference type="ARBA" id="ARBA00022960"/>
    </source>
</evidence>
<comment type="catalytic activity">
    <reaction evidence="16 17">
        <text>di-trans,octa-cis-undecaprenyl diphosphate + H2O = di-trans,octa-cis-undecaprenyl phosphate + phosphate + H(+)</text>
        <dbReference type="Rhea" id="RHEA:28094"/>
        <dbReference type="ChEBI" id="CHEBI:15377"/>
        <dbReference type="ChEBI" id="CHEBI:15378"/>
        <dbReference type="ChEBI" id="CHEBI:43474"/>
        <dbReference type="ChEBI" id="CHEBI:58405"/>
        <dbReference type="ChEBI" id="CHEBI:60392"/>
        <dbReference type="EC" id="3.6.1.27"/>
    </reaction>
</comment>
<reference evidence="18 19" key="1">
    <citation type="submission" date="2016-10" db="EMBL/GenBank/DDBJ databases">
        <authorList>
            <person name="de Groot N.N."/>
        </authorList>
    </citation>
    <scope>NUCLEOTIDE SEQUENCE [LARGE SCALE GENOMIC DNA]</scope>
    <source>
        <strain evidence="18 19">AR67</strain>
    </source>
</reference>